<protein>
    <submittedName>
        <fullName evidence="2">Uncharacterized protein</fullName>
    </submittedName>
</protein>
<evidence type="ECO:0000313" key="2">
    <source>
        <dbReference type="EMBL" id="ETO13182.1"/>
    </source>
</evidence>
<dbReference type="Proteomes" id="UP000023152">
    <property type="component" value="Unassembled WGS sequence"/>
</dbReference>
<dbReference type="AlphaFoldDB" id="X6MIB4"/>
<organism evidence="2 3">
    <name type="scientific">Reticulomyxa filosa</name>
    <dbReference type="NCBI Taxonomy" id="46433"/>
    <lineage>
        <taxon>Eukaryota</taxon>
        <taxon>Sar</taxon>
        <taxon>Rhizaria</taxon>
        <taxon>Retaria</taxon>
        <taxon>Foraminifera</taxon>
        <taxon>Monothalamids</taxon>
        <taxon>Reticulomyxidae</taxon>
        <taxon>Reticulomyxa</taxon>
    </lineage>
</organism>
<gene>
    <name evidence="2" type="ORF">RFI_24193</name>
</gene>
<feature type="repeat" description="WD" evidence="1">
    <location>
        <begin position="18"/>
        <end position="66"/>
    </location>
</feature>
<name>X6MIB4_RETFI</name>
<proteinExistence type="predicted"/>
<dbReference type="InterPro" id="IPR015943">
    <property type="entry name" value="WD40/YVTN_repeat-like_dom_sf"/>
</dbReference>
<sequence length="94" mass="10705">MIKISVYSILKKINEYVIKGHTNIVKSVKYGLHELKNIGGSNTILSGSIDKSISLWYIRSNKQTQIFNGHTNSIRKVKYSPFVVKNIEIVILQI</sequence>
<keyword evidence="1" id="KW-0853">WD repeat</keyword>
<evidence type="ECO:0000256" key="1">
    <source>
        <dbReference type="PROSITE-ProRule" id="PRU00221"/>
    </source>
</evidence>
<dbReference type="InterPro" id="IPR036322">
    <property type="entry name" value="WD40_repeat_dom_sf"/>
</dbReference>
<dbReference type="PROSITE" id="PS50082">
    <property type="entry name" value="WD_REPEATS_2"/>
    <property type="match status" value="1"/>
</dbReference>
<evidence type="ECO:0000313" key="3">
    <source>
        <dbReference type="Proteomes" id="UP000023152"/>
    </source>
</evidence>
<comment type="caution">
    <text evidence="2">The sequence shown here is derived from an EMBL/GenBank/DDBJ whole genome shotgun (WGS) entry which is preliminary data.</text>
</comment>
<dbReference type="Gene3D" id="2.130.10.10">
    <property type="entry name" value="YVTN repeat-like/Quinoprotein amine dehydrogenase"/>
    <property type="match status" value="1"/>
</dbReference>
<dbReference type="SUPFAM" id="SSF50978">
    <property type="entry name" value="WD40 repeat-like"/>
    <property type="match status" value="1"/>
</dbReference>
<dbReference type="EMBL" id="ASPP01020773">
    <property type="protein sequence ID" value="ETO13182.1"/>
    <property type="molecule type" value="Genomic_DNA"/>
</dbReference>
<dbReference type="Pfam" id="PF00400">
    <property type="entry name" value="WD40"/>
    <property type="match status" value="1"/>
</dbReference>
<reference evidence="2 3" key="1">
    <citation type="journal article" date="2013" name="Curr. Biol.">
        <title>The Genome of the Foraminiferan Reticulomyxa filosa.</title>
        <authorList>
            <person name="Glockner G."/>
            <person name="Hulsmann N."/>
            <person name="Schleicher M."/>
            <person name="Noegel A.A."/>
            <person name="Eichinger L."/>
            <person name="Gallinger C."/>
            <person name="Pawlowski J."/>
            <person name="Sierra R."/>
            <person name="Euteneuer U."/>
            <person name="Pillet L."/>
            <person name="Moustafa A."/>
            <person name="Platzer M."/>
            <person name="Groth M."/>
            <person name="Szafranski K."/>
            <person name="Schliwa M."/>
        </authorList>
    </citation>
    <scope>NUCLEOTIDE SEQUENCE [LARGE SCALE GENOMIC DNA]</scope>
</reference>
<dbReference type="InterPro" id="IPR001680">
    <property type="entry name" value="WD40_rpt"/>
</dbReference>
<accession>X6MIB4</accession>
<keyword evidence="3" id="KW-1185">Reference proteome</keyword>